<proteinExistence type="inferred from homology"/>
<evidence type="ECO:0000313" key="10">
    <source>
        <dbReference type="EMBL" id="AIK96031.1"/>
    </source>
</evidence>
<evidence type="ECO:0000256" key="5">
    <source>
        <dbReference type="ARBA" id="ARBA00023251"/>
    </source>
</evidence>
<evidence type="ECO:0000259" key="9">
    <source>
        <dbReference type="Pfam" id="PF00905"/>
    </source>
</evidence>
<evidence type="ECO:0000256" key="4">
    <source>
        <dbReference type="ARBA" id="ARBA00022801"/>
    </source>
</evidence>
<dbReference type="OrthoDB" id="9762883at2"/>
<dbReference type="Gene3D" id="3.40.710.10">
    <property type="entry name" value="DD-peptidase/beta-lactamase superfamily"/>
    <property type="match status" value="1"/>
</dbReference>
<feature type="active site" description="Acyl-ester intermediate" evidence="6">
    <location>
        <position position="50"/>
    </location>
</feature>
<gene>
    <name evidence="10" type="ORF">ID47_03650</name>
</gene>
<evidence type="ECO:0000256" key="2">
    <source>
        <dbReference type="ARBA" id="ARBA00012865"/>
    </source>
</evidence>
<feature type="chain" id="PRO_5001717044" description="Beta-lactamase" evidence="8">
    <location>
        <begin position="23"/>
        <end position="259"/>
    </location>
</feature>
<dbReference type="Pfam" id="PF00905">
    <property type="entry name" value="Transpeptidase"/>
    <property type="match status" value="1"/>
</dbReference>
<dbReference type="GO" id="GO:0046677">
    <property type="term" value="P:response to antibiotic"/>
    <property type="evidence" value="ECO:0007669"/>
    <property type="project" value="UniProtKB-UniRule"/>
</dbReference>
<organism evidence="10 11">
    <name type="scientific">Candidatus Odyssella acanthamoebae</name>
    <dbReference type="NCBI Taxonomy" id="91604"/>
    <lineage>
        <taxon>Bacteria</taxon>
        <taxon>Pseudomonadati</taxon>
        <taxon>Pseudomonadota</taxon>
        <taxon>Alphaproteobacteria</taxon>
        <taxon>Holosporales</taxon>
        <taxon>Candidatus Paracaedibacteraceae</taxon>
        <taxon>Candidatus Odyssella</taxon>
    </lineage>
</organism>
<accession>A0A077AUH8</accession>
<dbReference type="STRING" id="91604.ID47_03650"/>
<dbReference type="Proteomes" id="UP000028926">
    <property type="component" value="Chromosome"/>
</dbReference>
<dbReference type="InterPro" id="IPR012338">
    <property type="entry name" value="Beta-lactam/transpept-like"/>
</dbReference>
<keyword evidence="4 7" id="KW-0378">Hydrolase</keyword>
<dbReference type="GO" id="GO:0017001">
    <property type="term" value="P:antibiotic catabolic process"/>
    <property type="evidence" value="ECO:0007669"/>
    <property type="project" value="InterPro"/>
</dbReference>
<feature type="domain" description="Penicillin-binding protein transpeptidase" evidence="9">
    <location>
        <begin position="38"/>
        <end position="251"/>
    </location>
</feature>
<reference evidence="10 11" key="1">
    <citation type="submission" date="2014-07" db="EMBL/GenBank/DDBJ databases">
        <title>Comparative genomic insights into amoeba endosymbionts belonging to the families of Holosporaceae and Candidatus Midichloriaceae within Rickettsiales.</title>
        <authorList>
            <person name="Wang Z."/>
            <person name="Wu M."/>
        </authorList>
    </citation>
    <scope>NUCLEOTIDE SEQUENCE [LARGE SCALE GENOMIC DNA]</scope>
    <source>
        <strain evidence="10">PRA3</strain>
    </source>
</reference>
<keyword evidence="3 8" id="KW-0732">Signal</keyword>
<dbReference type="SUPFAM" id="SSF56601">
    <property type="entry name" value="beta-lactamase/transpeptidase-like"/>
    <property type="match status" value="1"/>
</dbReference>
<evidence type="ECO:0000256" key="8">
    <source>
        <dbReference type="SAM" id="SignalP"/>
    </source>
</evidence>
<dbReference type="GO" id="GO:0008658">
    <property type="term" value="F:penicillin binding"/>
    <property type="evidence" value="ECO:0007669"/>
    <property type="project" value="InterPro"/>
</dbReference>
<comment type="catalytic activity">
    <reaction evidence="7">
        <text>a beta-lactam + H2O = a substituted beta-amino acid</text>
        <dbReference type="Rhea" id="RHEA:20401"/>
        <dbReference type="ChEBI" id="CHEBI:15377"/>
        <dbReference type="ChEBI" id="CHEBI:35627"/>
        <dbReference type="ChEBI" id="CHEBI:140347"/>
        <dbReference type="EC" id="3.5.2.6"/>
    </reaction>
</comment>
<dbReference type="InterPro" id="IPR002137">
    <property type="entry name" value="Beta-lactam_class-D_AS"/>
</dbReference>
<evidence type="ECO:0000256" key="6">
    <source>
        <dbReference type="PIRSR" id="PIRSR602137-50"/>
    </source>
</evidence>
<dbReference type="EMBL" id="CP008941">
    <property type="protein sequence ID" value="AIK96031.1"/>
    <property type="molecule type" value="Genomic_DNA"/>
</dbReference>
<feature type="signal peptide" evidence="8">
    <location>
        <begin position="1"/>
        <end position="22"/>
    </location>
</feature>
<dbReference type="AlphaFoldDB" id="A0A077AUH8"/>
<dbReference type="PROSITE" id="PS00337">
    <property type="entry name" value="BETA_LACTAMASE_D"/>
    <property type="match status" value="1"/>
</dbReference>
<name>A0A077AUH8_9PROT</name>
<evidence type="ECO:0000256" key="7">
    <source>
        <dbReference type="RuleBase" id="RU361140"/>
    </source>
</evidence>
<protein>
    <recommendedName>
        <fullName evidence="2 7">Beta-lactamase</fullName>
        <ecNumber evidence="2 7">3.5.2.6</ecNumber>
    </recommendedName>
</protein>
<dbReference type="GO" id="GO:0008800">
    <property type="term" value="F:beta-lactamase activity"/>
    <property type="evidence" value="ECO:0007669"/>
    <property type="project" value="UniProtKB-UniRule"/>
</dbReference>
<dbReference type="InterPro" id="IPR001460">
    <property type="entry name" value="PCN-bd_Tpept"/>
</dbReference>
<dbReference type="eggNOG" id="COG2602">
    <property type="taxonomic scope" value="Bacteria"/>
</dbReference>
<dbReference type="KEGG" id="paca:ID47_03650"/>
<evidence type="ECO:0000313" key="11">
    <source>
        <dbReference type="Proteomes" id="UP000028926"/>
    </source>
</evidence>
<evidence type="ECO:0000256" key="1">
    <source>
        <dbReference type="ARBA" id="ARBA00007898"/>
    </source>
</evidence>
<sequence>MVLKKLCMGLMAATISLGSAHSSDDCFIAKENGKIVKQEGPCTKRHSPFSTFKVPLALMGFDAGILKSAEEPLIEFRNDIKERLGAPNKFPIMLLWPRAQTPTTWMRYSVVWYSQEITQTLGFEKFQEYTQKLNYGNADTSGTSGKNDGIFNSWLGSSLQISALEQVEFMEKLSKRELPLSKEAQENTINLIVAQDMWDDWKLYGKTGGGTIGWFVGWIEKGDRRIVFAQFIEKNNSPITSGRIAKEMAKDQLVSLILS</sequence>
<dbReference type="RefSeq" id="WP_038463892.1">
    <property type="nucleotide sequence ID" value="NZ_CP008941.1"/>
</dbReference>
<feature type="modified residue" description="N6-carboxylysine" evidence="6">
    <location>
        <position position="53"/>
    </location>
</feature>
<evidence type="ECO:0000256" key="3">
    <source>
        <dbReference type="ARBA" id="ARBA00022729"/>
    </source>
</evidence>
<keyword evidence="11" id="KW-1185">Reference proteome</keyword>
<comment type="similarity">
    <text evidence="1 7">Belongs to the class-D beta-lactamase family.</text>
</comment>
<dbReference type="EC" id="3.5.2.6" evidence="2 7"/>
<keyword evidence="5 7" id="KW-0046">Antibiotic resistance</keyword>
<dbReference type="HOGENOM" id="CLU_035412_2_0_5"/>